<evidence type="ECO:0000313" key="1">
    <source>
        <dbReference type="EMBL" id="DAE03803.1"/>
    </source>
</evidence>
<dbReference type="EMBL" id="BK015374">
    <property type="protein sequence ID" value="DAE03803.1"/>
    <property type="molecule type" value="Genomic_DNA"/>
</dbReference>
<sequence>MRFLFYNLLTYYHFPFIIFAKRELHFPLCYGLLYYA</sequence>
<name>A0A8S5PBG6_9CAUD</name>
<proteinExistence type="predicted"/>
<reference evidence="1" key="1">
    <citation type="journal article" date="2021" name="Proc. Natl. Acad. Sci. U.S.A.">
        <title>A Catalog of Tens of Thousands of Viruses from Human Metagenomes Reveals Hidden Associations with Chronic Diseases.</title>
        <authorList>
            <person name="Tisza M.J."/>
            <person name="Buck C.B."/>
        </authorList>
    </citation>
    <scope>NUCLEOTIDE SEQUENCE</scope>
    <source>
        <strain evidence="1">Ct2Pw37</strain>
    </source>
</reference>
<organism evidence="1">
    <name type="scientific">Myoviridae sp. ct2Pw37</name>
    <dbReference type="NCBI Taxonomy" id="2825021"/>
    <lineage>
        <taxon>Viruses</taxon>
        <taxon>Duplodnaviria</taxon>
        <taxon>Heunggongvirae</taxon>
        <taxon>Uroviricota</taxon>
        <taxon>Caudoviricetes</taxon>
    </lineage>
</organism>
<accession>A0A8S5PBG6</accession>
<protein>
    <submittedName>
        <fullName evidence="1">Uncharacterized protein</fullName>
    </submittedName>
</protein>